<protein>
    <submittedName>
        <fullName evidence="2">Uncharacterized protein</fullName>
    </submittedName>
</protein>
<name>A0A182SPC5_9DIPT</name>
<feature type="compositionally biased region" description="Polar residues" evidence="1">
    <location>
        <begin position="79"/>
        <end position="99"/>
    </location>
</feature>
<organism evidence="2 3">
    <name type="scientific">Anopheles maculatus</name>
    <dbReference type="NCBI Taxonomy" id="74869"/>
    <lineage>
        <taxon>Eukaryota</taxon>
        <taxon>Metazoa</taxon>
        <taxon>Ecdysozoa</taxon>
        <taxon>Arthropoda</taxon>
        <taxon>Hexapoda</taxon>
        <taxon>Insecta</taxon>
        <taxon>Pterygota</taxon>
        <taxon>Neoptera</taxon>
        <taxon>Endopterygota</taxon>
        <taxon>Diptera</taxon>
        <taxon>Nematocera</taxon>
        <taxon>Culicoidea</taxon>
        <taxon>Culicidae</taxon>
        <taxon>Anophelinae</taxon>
        <taxon>Anopheles</taxon>
        <taxon>Anopheles maculatus group</taxon>
    </lineage>
</organism>
<keyword evidence="3" id="KW-1185">Reference proteome</keyword>
<proteinExistence type="predicted"/>
<feature type="region of interest" description="Disordered" evidence="1">
    <location>
        <begin position="1"/>
        <end position="47"/>
    </location>
</feature>
<evidence type="ECO:0000256" key="1">
    <source>
        <dbReference type="SAM" id="MobiDB-lite"/>
    </source>
</evidence>
<evidence type="ECO:0000313" key="2">
    <source>
        <dbReference type="EnsemblMetazoa" id="AMAM010757-PA"/>
    </source>
</evidence>
<evidence type="ECO:0000313" key="3">
    <source>
        <dbReference type="Proteomes" id="UP000075901"/>
    </source>
</evidence>
<feature type="region of interest" description="Disordered" evidence="1">
    <location>
        <begin position="64"/>
        <end position="99"/>
    </location>
</feature>
<dbReference type="VEuPathDB" id="VectorBase:AMAM010757"/>
<feature type="compositionally biased region" description="Basic and acidic residues" evidence="1">
    <location>
        <begin position="32"/>
        <end position="42"/>
    </location>
</feature>
<sequence>MLQRLDSDSSGVKAQQNTSAAVCDDSIVGDRAQSKSKKELRQERKKRKLLGLSALMMLNEQEGIGNHHGSRKKNPALESDNNNPEKPVNNGLNGHNTTVNGDEQQQLRQILVKNRTAYNIGEECDEQELPIEAAAGVDAKRRKVKNGDAAEINDNAGGGGGGIPSPVVECRTLAADKGSATLHSDTEYRTLKAFVNQRKSMRYTPRILLKPSGHNALLDRNERKEERI</sequence>
<feature type="compositionally biased region" description="Polar residues" evidence="1">
    <location>
        <begin position="8"/>
        <end position="20"/>
    </location>
</feature>
<reference evidence="3" key="1">
    <citation type="submission" date="2013-09" db="EMBL/GenBank/DDBJ databases">
        <title>The Genome Sequence of Anopheles maculatus species B.</title>
        <authorList>
            <consortium name="The Broad Institute Genomics Platform"/>
            <person name="Neafsey D.E."/>
            <person name="Besansky N."/>
            <person name="Howell P."/>
            <person name="Walton C."/>
            <person name="Young S.K."/>
            <person name="Zeng Q."/>
            <person name="Gargeya S."/>
            <person name="Fitzgerald M."/>
            <person name="Haas B."/>
            <person name="Abouelleil A."/>
            <person name="Allen A.W."/>
            <person name="Alvarado L."/>
            <person name="Arachchi H.M."/>
            <person name="Berlin A.M."/>
            <person name="Chapman S.B."/>
            <person name="Gainer-Dewar J."/>
            <person name="Goldberg J."/>
            <person name="Griggs A."/>
            <person name="Gujja S."/>
            <person name="Hansen M."/>
            <person name="Howarth C."/>
            <person name="Imamovic A."/>
            <person name="Ireland A."/>
            <person name="Larimer J."/>
            <person name="McCowan C."/>
            <person name="Murphy C."/>
            <person name="Pearson M."/>
            <person name="Poon T.W."/>
            <person name="Priest M."/>
            <person name="Roberts A."/>
            <person name="Saif S."/>
            <person name="Shea T."/>
            <person name="Sisk P."/>
            <person name="Sykes S."/>
            <person name="Wortman J."/>
            <person name="Nusbaum C."/>
            <person name="Birren B."/>
        </authorList>
    </citation>
    <scope>NUCLEOTIDE SEQUENCE [LARGE SCALE GENOMIC DNA]</scope>
    <source>
        <strain evidence="3">maculatus3</strain>
    </source>
</reference>
<dbReference type="EnsemblMetazoa" id="AMAM010757-RA">
    <property type="protein sequence ID" value="AMAM010757-PA"/>
    <property type="gene ID" value="AMAM010757"/>
</dbReference>
<accession>A0A182SPC5</accession>
<dbReference type="Proteomes" id="UP000075901">
    <property type="component" value="Unassembled WGS sequence"/>
</dbReference>
<reference evidence="2" key="2">
    <citation type="submission" date="2020-05" db="UniProtKB">
        <authorList>
            <consortium name="EnsemblMetazoa"/>
        </authorList>
    </citation>
    <scope>IDENTIFICATION</scope>
    <source>
        <strain evidence="2">maculatus3</strain>
    </source>
</reference>
<dbReference type="AlphaFoldDB" id="A0A182SPC5"/>